<dbReference type="InterPro" id="IPR050121">
    <property type="entry name" value="Cytochrome_P450_monoxygenase"/>
</dbReference>
<evidence type="ECO:0000256" key="2">
    <source>
        <dbReference type="ARBA" id="ARBA00010617"/>
    </source>
</evidence>
<evidence type="ECO:0000313" key="9">
    <source>
        <dbReference type="EMBL" id="KAG0647043.1"/>
    </source>
</evidence>
<keyword evidence="4 8" id="KW-0560">Oxidoreductase</keyword>
<dbReference type="InterPro" id="IPR036396">
    <property type="entry name" value="Cyt_P450_sf"/>
</dbReference>
<dbReference type="GO" id="GO:0005506">
    <property type="term" value="F:iron ion binding"/>
    <property type="evidence" value="ECO:0007669"/>
    <property type="project" value="InterPro"/>
</dbReference>
<dbReference type="PANTHER" id="PTHR24305:SF157">
    <property type="entry name" value="N-ACETYLTRYPTOPHAN 6-HYDROXYLASE IVOC-RELATED"/>
    <property type="match status" value="1"/>
</dbReference>
<reference evidence="9" key="1">
    <citation type="submission" date="2019-07" db="EMBL/GenBank/DDBJ databases">
        <title>Hyphodiscus hymeniophilus genome sequencing and assembly.</title>
        <authorList>
            <person name="Kramer G."/>
            <person name="Nodwell J."/>
        </authorList>
    </citation>
    <scope>NUCLEOTIDE SEQUENCE</scope>
    <source>
        <strain evidence="9">ATCC 34498</strain>
    </source>
</reference>
<keyword evidence="7 8" id="KW-0349">Heme</keyword>
<feature type="binding site" description="axial binding residue" evidence="7">
    <location>
        <position position="339"/>
    </location>
    <ligand>
        <name>heme</name>
        <dbReference type="ChEBI" id="CHEBI:30413"/>
    </ligand>
    <ligandPart>
        <name>Fe</name>
        <dbReference type="ChEBI" id="CHEBI:18248"/>
    </ligandPart>
</feature>
<dbReference type="PRINTS" id="PR00465">
    <property type="entry name" value="EP450IV"/>
</dbReference>
<protein>
    <submittedName>
        <fullName evidence="9">Cytochrome P450 monooxygenase BOT1</fullName>
    </submittedName>
</protein>
<dbReference type="InterPro" id="IPR017972">
    <property type="entry name" value="Cyt_P450_CS"/>
</dbReference>
<evidence type="ECO:0000256" key="8">
    <source>
        <dbReference type="RuleBase" id="RU000461"/>
    </source>
</evidence>
<dbReference type="SUPFAM" id="SSF48264">
    <property type="entry name" value="Cytochrome P450"/>
    <property type="match status" value="1"/>
</dbReference>
<evidence type="ECO:0000256" key="1">
    <source>
        <dbReference type="ARBA" id="ARBA00001971"/>
    </source>
</evidence>
<dbReference type="Gene3D" id="1.10.630.10">
    <property type="entry name" value="Cytochrome P450"/>
    <property type="match status" value="1"/>
</dbReference>
<dbReference type="InterPro" id="IPR001128">
    <property type="entry name" value="Cyt_P450"/>
</dbReference>
<dbReference type="Proteomes" id="UP000785200">
    <property type="component" value="Unassembled WGS sequence"/>
</dbReference>
<dbReference type="PROSITE" id="PS00086">
    <property type="entry name" value="CYTOCHROME_P450"/>
    <property type="match status" value="1"/>
</dbReference>
<dbReference type="Pfam" id="PF00067">
    <property type="entry name" value="p450"/>
    <property type="match status" value="1"/>
</dbReference>
<proteinExistence type="inferred from homology"/>
<evidence type="ECO:0000256" key="4">
    <source>
        <dbReference type="ARBA" id="ARBA00023002"/>
    </source>
</evidence>
<dbReference type="GO" id="GO:0020037">
    <property type="term" value="F:heme binding"/>
    <property type="evidence" value="ECO:0007669"/>
    <property type="project" value="InterPro"/>
</dbReference>
<dbReference type="PANTHER" id="PTHR24305">
    <property type="entry name" value="CYTOCHROME P450"/>
    <property type="match status" value="1"/>
</dbReference>
<comment type="caution">
    <text evidence="9">The sequence shown here is derived from an EMBL/GenBank/DDBJ whole genome shotgun (WGS) entry which is preliminary data.</text>
</comment>
<evidence type="ECO:0000256" key="5">
    <source>
        <dbReference type="ARBA" id="ARBA00023004"/>
    </source>
</evidence>
<dbReference type="AlphaFoldDB" id="A0A9P6VFV5"/>
<evidence type="ECO:0000256" key="3">
    <source>
        <dbReference type="ARBA" id="ARBA00022723"/>
    </source>
</evidence>
<keyword evidence="5 7" id="KW-0408">Iron</keyword>
<dbReference type="InterPro" id="IPR002403">
    <property type="entry name" value="Cyt_P450_E_grp-IV"/>
</dbReference>
<keyword evidence="3 7" id="KW-0479">Metal-binding</keyword>
<accession>A0A9P6VFV5</accession>
<dbReference type="OrthoDB" id="3945418at2759"/>
<keyword evidence="10" id="KW-1185">Reference proteome</keyword>
<name>A0A9P6VFV5_9HELO</name>
<sequence>MLTKDPEFYEHLGQSEALFGLVDEEEHKQRFKLVADLFSKKQSEEFEHVIRNHSNRLCALFLKGASGAKPVNVARGFRAVALDIAQEFVYGYVPGHLQGLKSEKFETLLVDTTFDVMDWTAWCFRNFPLTLSLSNNLPQWLRKKIFPGEAANIASFEVILQLVKENLVTPHWKRDCFLSRFANVVPISSLTSECQGTVFGGVINLANMLPYGAFCVCEDDEMQQLLYEELKAIWPNAEDEIPTFEQLQKLPILNGIVKETLRLMHGILVGPPRVVPSSGAEVDGHYVPPKSVVATSSLYLHTNPEVFPEPERFMPERWHKATPEMERSLVPFSKGRRMCPGKQYENILSDYSLMKHQD</sequence>
<dbReference type="EMBL" id="VNKQ01000014">
    <property type="protein sequence ID" value="KAG0647043.1"/>
    <property type="molecule type" value="Genomic_DNA"/>
</dbReference>
<gene>
    <name evidence="9" type="ORF">D0Z07_6285</name>
</gene>
<evidence type="ECO:0000313" key="10">
    <source>
        <dbReference type="Proteomes" id="UP000785200"/>
    </source>
</evidence>
<keyword evidence="6 8" id="KW-0503">Monooxygenase</keyword>
<comment type="similarity">
    <text evidence="2 8">Belongs to the cytochrome P450 family.</text>
</comment>
<evidence type="ECO:0000256" key="7">
    <source>
        <dbReference type="PIRSR" id="PIRSR602403-1"/>
    </source>
</evidence>
<evidence type="ECO:0000256" key="6">
    <source>
        <dbReference type="ARBA" id="ARBA00023033"/>
    </source>
</evidence>
<organism evidence="9 10">
    <name type="scientific">Hyphodiscus hymeniophilus</name>
    <dbReference type="NCBI Taxonomy" id="353542"/>
    <lineage>
        <taxon>Eukaryota</taxon>
        <taxon>Fungi</taxon>
        <taxon>Dikarya</taxon>
        <taxon>Ascomycota</taxon>
        <taxon>Pezizomycotina</taxon>
        <taxon>Leotiomycetes</taxon>
        <taxon>Helotiales</taxon>
        <taxon>Hyphodiscaceae</taxon>
        <taxon>Hyphodiscus</taxon>
    </lineage>
</organism>
<dbReference type="GO" id="GO:0004497">
    <property type="term" value="F:monooxygenase activity"/>
    <property type="evidence" value="ECO:0007669"/>
    <property type="project" value="UniProtKB-KW"/>
</dbReference>
<comment type="cofactor">
    <cofactor evidence="1 7">
        <name>heme</name>
        <dbReference type="ChEBI" id="CHEBI:30413"/>
    </cofactor>
</comment>
<dbReference type="GO" id="GO:0016705">
    <property type="term" value="F:oxidoreductase activity, acting on paired donors, with incorporation or reduction of molecular oxygen"/>
    <property type="evidence" value="ECO:0007669"/>
    <property type="project" value="InterPro"/>
</dbReference>